<keyword evidence="2 6" id="KW-0349">Heme</keyword>
<keyword evidence="4" id="KW-0560">Oxidoreductase</keyword>
<feature type="domain" description="Cytochrome c" evidence="8">
    <location>
        <begin position="240"/>
        <end position="359"/>
    </location>
</feature>
<feature type="region of interest" description="Disordered" evidence="7">
    <location>
        <begin position="119"/>
        <end position="139"/>
    </location>
</feature>
<dbReference type="GO" id="GO:0009055">
    <property type="term" value="F:electron transfer activity"/>
    <property type="evidence" value="ECO:0007669"/>
    <property type="project" value="InterPro"/>
</dbReference>
<evidence type="ECO:0000313" key="9">
    <source>
        <dbReference type="EMBL" id="GCD77177.1"/>
    </source>
</evidence>
<evidence type="ECO:0000256" key="2">
    <source>
        <dbReference type="ARBA" id="ARBA00022617"/>
    </source>
</evidence>
<dbReference type="InterPro" id="IPR036909">
    <property type="entry name" value="Cyt_c-like_dom_sf"/>
</dbReference>
<comment type="subcellular location">
    <subcellularLocation>
        <location evidence="1">Cell envelope</location>
    </subcellularLocation>
</comment>
<dbReference type="GO" id="GO:0046872">
    <property type="term" value="F:metal ion binding"/>
    <property type="evidence" value="ECO:0007669"/>
    <property type="project" value="UniProtKB-KW"/>
</dbReference>
<proteinExistence type="predicted"/>
<dbReference type="InterPro" id="IPR004852">
    <property type="entry name" value="Di-haem_cyt_c_peroxidsae"/>
</dbReference>
<dbReference type="FunFam" id="1.10.760.10:FF:000020">
    <property type="entry name" value="Cytochrome c peroxidase"/>
    <property type="match status" value="1"/>
</dbReference>
<evidence type="ECO:0000256" key="4">
    <source>
        <dbReference type="ARBA" id="ARBA00023002"/>
    </source>
</evidence>
<dbReference type="InterPro" id="IPR009056">
    <property type="entry name" value="Cyt_c-like_dom"/>
</dbReference>
<keyword evidence="10" id="KW-1185">Reference proteome</keyword>
<keyword evidence="3 6" id="KW-0479">Metal-binding</keyword>
<gene>
    <name evidence="9" type="primary">cpx</name>
    <name evidence="9" type="ORF">JCM31826_06590</name>
</gene>
<dbReference type="InterPro" id="IPR051395">
    <property type="entry name" value="Cytochrome_c_Peroxidase/MauG"/>
</dbReference>
<evidence type="ECO:0000256" key="7">
    <source>
        <dbReference type="SAM" id="MobiDB-lite"/>
    </source>
</evidence>
<organism evidence="9 10">
    <name type="scientific">Thermaurantimonas aggregans</name>
    <dbReference type="NCBI Taxonomy" id="2173829"/>
    <lineage>
        <taxon>Bacteria</taxon>
        <taxon>Pseudomonadati</taxon>
        <taxon>Bacteroidota</taxon>
        <taxon>Flavobacteriia</taxon>
        <taxon>Flavobacteriales</taxon>
        <taxon>Schleiferiaceae</taxon>
        <taxon>Thermaurantimonas</taxon>
    </lineage>
</organism>
<dbReference type="GO" id="GO:0004130">
    <property type="term" value="F:cytochrome-c peroxidase activity"/>
    <property type="evidence" value="ECO:0007669"/>
    <property type="project" value="TreeGrafter"/>
</dbReference>
<keyword evidence="9" id="KW-0575">Peroxidase</keyword>
<sequence length="369" mass="40984">MLDFNNLYAFTIFVQNKMPMKKHTLIVSAAVLTALIASQACNQSAEKENAAETEASFTAEDSTLWKTASNIFKPLPPIEVNLESPLFKLGEKLYHETALSANNQMSCNTCHQVANYGVDNEPTSPSFDKKARGERNSPSSYNASLHIAQFWDGRAADLVEQAKGPILNPVEMGLKNEKEAVAKIKAIPEYKELFEAAFPGEKDPITYHNIALAISEYEKSLMTPSPFDEYLKGNYAALDAKQREGLKTFIETGCITCHTGVNLGGHMYQKFGLVKGPYWEYTGSERQDVGRYAVTKNEADMYVFKVPSLRNVEKTWPYFHDGSVADLSKAVRIMATTQLGRDLSNEQTDAIVAFLRSLTGEIPKHIASN</sequence>
<dbReference type="Pfam" id="PF03150">
    <property type="entry name" value="CCP_MauG"/>
    <property type="match status" value="1"/>
</dbReference>
<dbReference type="Gene3D" id="1.10.760.10">
    <property type="entry name" value="Cytochrome c-like domain"/>
    <property type="match status" value="2"/>
</dbReference>
<dbReference type="EMBL" id="BHZE01000004">
    <property type="protein sequence ID" value="GCD77177.1"/>
    <property type="molecule type" value="Genomic_DNA"/>
</dbReference>
<dbReference type="PANTHER" id="PTHR30600">
    <property type="entry name" value="CYTOCHROME C PEROXIDASE-RELATED"/>
    <property type="match status" value="1"/>
</dbReference>
<name>A0A401XJF5_9FLAO</name>
<protein>
    <submittedName>
        <fullName evidence="9">Cytochrome-c peroxidase</fullName>
    </submittedName>
</protein>
<feature type="domain" description="Cytochrome c" evidence="8">
    <location>
        <begin position="85"/>
        <end position="195"/>
    </location>
</feature>
<dbReference type="Pfam" id="PF00034">
    <property type="entry name" value="Cytochrom_C"/>
    <property type="match status" value="1"/>
</dbReference>
<dbReference type="PROSITE" id="PS51007">
    <property type="entry name" value="CYTC"/>
    <property type="match status" value="2"/>
</dbReference>
<dbReference type="AlphaFoldDB" id="A0A401XJF5"/>
<evidence type="ECO:0000256" key="3">
    <source>
        <dbReference type="ARBA" id="ARBA00022723"/>
    </source>
</evidence>
<comment type="caution">
    <text evidence="9">The sequence shown here is derived from an EMBL/GenBank/DDBJ whole genome shotgun (WGS) entry which is preliminary data.</text>
</comment>
<evidence type="ECO:0000259" key="8">
    <source>
        <dbReference type="PROSITE" id="PS51007"/>
    </source>
</evidence>
<accession>A0A401XJF5</accession>
<dbReference type="GO" id="GO:0020037">
    <property type="term" value="F:heme binding"/>
    <property type="evidence" value="ECO:0007669"/>
    <property type="project" value="InterPro"/>
</dbReference>
<evidence type="ECO:0000256" key="1">
    <source>
        <dbReference type="ARBA" id="ARBA00004196"/>
    </source>
</evidence>
<evidence type="ECO:0000256" key="6">
    <source>
        <dbReference type="PROSITE-ProRule" id="PRU00433"/>
    </source>
</evidence>
<dbReference type="Proteomes" id="UP000286715">
    <property type="component" value="Unassembled WGS sequence"/>
</dbReference>
<dbReference type="SUPFAM" id="SSF46626">
    <property type="entry name" value="Cytochrome c"/>
    <property type="match status" value="2"/>
</dbReference>
<reference evidence="9 10" key="1">
    <citation type="submission" date="2018-11" db="EMBL/GenBank/DDBJ databases">
        <title>Schleiferia aggregans sp. nov., a moderately thermophilic heterotrophic bacterium isolated from microbial mats at a terrestrial hot spring.</title>
        <authorList>
            <person name="Iino T."/>
            <person name="Ohkuma M."/>
            <person name="Haruta S."/>
        </authorList>
    </citation>
    <scope>NUCLEOTIDE SEQUENCE [LARGE SCALE GENOMIC DNA]</scope>
    <source>
        <strain evidence="9 10">LA</strain>
    </source>
</reference>
<dbReference type="PANTHER" id="PTHR30600:SF7">
    <property type="entry name" value="CYTOCHROME C PEROXIDASE-RELATED"/>
    <property type="match status" value="1"/>
</dbReference>
<keyword evidence="5 6" id="KW-0408">Iron</keyword>
<evidence type="ECO:0000256" key="5">
    <source>
        <dbReference type="ARBA" id="ARBA00023004"/>
    </source>
</evidence>
<dbReference type="GO" id="GO:0030313">
    <property type="term" value="C:cell envelope"/>
    <property type="evidence" value="ECO:0007669"/>
    <property type="project" value="UniProtKB-SubCell"/>
</dbReference>
<evidence type="ECO:0000313" key="10">
    <source>
        <dbReference type="Proteomes" id="UP000286715"/>
    </source>
</evidence>